<dbReference type="EMBL" id="PHGZ01000021">
    <property type="protein sequence ID" value="PJG82357.1"/>
    <property type="molecule type" value="Genomic_DNA"/>
</dbReference>
<organism evidence="11 12">
    <name type="scientific">Caviibacterium pharyngocola</name>
    <dbReference type="NCBI Taxonomy" id="28159"/>
    <lineage>
        <taxon>Bacteria</taxon>
        <taxon>Pseudomonadati</taxon>
        <taxon>Pseudomonadota</taxon>
        <taxon>Gammaproteobacteria</taxon>
        <taxon>Pasteurellales</taxon>
        <taxon>Pasteurellaceae</taxon>
        <taxon>Caviibacterium</taxon>
    </lineage>
</organism>
<dbReference type="SUPFAM" id="SSF56655">
    <property type="entry name" value="Carbohydrate phosphatase"/>
    <property type="match status" value="1"/>
</dbReference>
<evidence type="ECO:0000256" key="7">
    <source>
        <dbReference type="ARBA" id="ARBA00022842"/>
    </source>
</evidence>
<dbReference type="GO" id="GO:0050427">
    <property type="term" value="P:3'-phosphoadenosine 5'-phosphosulfate metabolic process"/>
    <property type="evidence" value="ECO:0007669"/>
    <property type="project" value="TreeGrafter"/>
</dbReference>
<keyword evidence="4 9" id="KW-0997">Cell inner membrane</keyword>
<feature type="binding site" evidence="10">
    <location>
        <position position="88"/>
    </location>
    <ligand>
        <name>Mg(2+)</name>
        <dbReference type="ChEBI" id="CHEBI:18420"/>
        <label>1</label>
        <note>catalytic</note>
    </ligand>
</feature>
<dbReference type="CDD" id="cd01638">
    <property type="entry name" value="CysQ"/>
    <property type="match status" value="1"/>
</dbReference>
<evidence type="ECO:0000256" key="4">
    <source>
        <dbReference type="ARBA" id="ARBA00022519"/>
    </source>
</evidence>
<dbReference type="PROSITE" id="PS00630">
    <property type="entry name" value="IMP_2"/>
    <property type="match status" value="1"/>
</dbReference>
<comment type="catalytic activity">
    <reaction evidence="1 9">
        <text>adenosine 3',5'-bisphosphate + H2O = AMP + phosphate</text>
        <dbReference type="Rhea" id="RHEA:10040"/>
        <dbReference type="ChEBI" id="CHEBI:15377"/>
        <dbReference type="ChEBI" id="CHEBI:43474"/>
        <dbReference type="ChEBI" id="CHEBI:58343"/>
        <dbReference type="ChEBI" id="CHEBI:456215"/>
        <dbReference type="EC" id="3.1.3.7"/>
    </reaction>
</comment>
<sequence>MQLTPQLLHAALEIAFDAGAHLIRFYHQPLQVQTKSDNTPVTQADLFVSRFLSEKLTALTPQFPVLSEESCDIPLAVRNRWQTYWLIDPLDGTQQFIRRTDQFSVLIALVHQNRPVLGIIHSPTLGKTYYAMQGFGAYKQTAEQTRRLQPRRLDPTRPLNIIVGSAAAAEKVRSILNPNFHYEFQLYGSSGLKSALVAEGVADCYIRLGQTGEWDTAAAEILLAESGGIIYDTRFRPLTYNQRESLINPDFIMGGDRQFHWEKIFRFNSP</sequence>
<comment type="subcellular location">
    <subcellularLocation>
        <location evidence="9">Cell inner membrane</location>
        <topology evidence="9">Peripheral membrane protein</topology>
        <orientation evidence="9">Cytoplasmic side</orientation>
    </subcellularLocation>
</comment>
<evidence type="ECO:0000256" key="5">
    <source>
        <dbReference type="ARBA" id="ARBA00022723"/>
    </source>
</evidence>
<feature type="binding site" evidence="9">
    <location>
        <position position="88"/>
    </location>
    <ligand>
        <name>Mg(2+)</name>
        <dbReference type="ChEBI" id="CHEBI:18420"/>
        <label>2</label>
    </ligand>
</feature>
<comment type="caution">
    <text evidence="11">The sequence shown here is derived from an EMBL/GenBank/DDBJ whole genome shotgun (WGS) entry which is preliminary data.</text>
</comment>
<evidence type="ECO:0000256" key="6">
    <source>
        <dbReference type="ARBA" id="ARBA00022801"/>
    </source>
</evidence>
<feature type="binding site" evidence="10">
    <location>
        <position position="91"/>
    </location>
    <ligand>
        <name>Mg(2+)</name>
        <dbReference type="ChEBI" id="CHEBI:18420"/>
        <label>1</label>
        <note>catalytic</note>
    </ligand>
</feature>
<feature type="binding site" evidence="9">
    <location>
        <position position="91"/>
    </location>
    <ligand>
        <name>Mg(2+)</name>
        <dbReference type="ChEBI" id="CHEBI:18420"/>
        <label>2</label>
    </ligand>
</feature>
<dbReference type="GO" id="GO:0005886">
    <property type="term" value="C:plasma membrane"/>
    <property type="evidence" value="ECO:0007669"/>
    <property type="project" value="UniProtKB-SubCell"/>
</dbReference>
<feature type="binding site" evidence="10">
    <location>
        <position position="215"/>
    </location>
    <ligand>
        <name>Mg(2+)</name>
        <dbReference type="ChEBI" id="CHEBI:18420"/>
        <label>1</label>
        <note>catalytic</note>
    </ligand>
</feature>
<dbReference type="Pfam" id="PF00459">
    <property type="entry name" value="Inositol_P"/>
    <property type="match status" value="1"/>
</dbReference>
<evidence type="ECO:0000256" key="8">
    <source>
        <dbReference type="ARBA" id="ARBA00023136"/>
    </source>
</evidence>
<dbReference type="NCBIfam" id="TIGR01331">
    <property type="entry name" value="bisphos_cysQ"/>
    <property type="match status" value="1"/>
</dbReference>
<evidence type="ECO:0000256" key="10">
    <source>
        <dbReference type="PIRSR" id="PIRSR600760-2"/>
    </source>
</evidence>
<comment type="similarity">
    <text evidence="2 9">Belongs to the inositol monophosphatase superfamily. CysQ family.</text>
</comment>
<dbReference type="PANTHER" id="PTHR43028:SF7">
    <property type="entry name" value="3'(2'),5'-BISPHOSPHATE NUCLEOTIDASE CYSQ"/>
    <property type="match status" value="1"/>
</dbReference>
<dbReference type="AlphaFoldDB" id="A0A2M8RTZ3"/>
<feature type="binding site" evidence="10">
    <location>
        <position position="68"/>
    </location>
    <ligand>
        <name>Mg(2+)</name>
        <dbReference type="ChEBI" id="CHEBI:18420"/>
        <label>1</label>
        <note>catalytic</note>
    </ligand>
</feature>
<keyword evidence="12" id="KW-1185">Reference proteome</keyword>
<evidence type="ECO:0000256" key="1">
    <source>
        <dbReference type="ARBA" id="ARBA00001625"/>
    </source>
</evidence>
<gene>
    <name evidence="9 11" type="primary">cysQ</name>
    <name evidence="11" type="ORF">CVP04_09605</name>
</gene>
<feature type="binding site" evidence="9">
    <location>
        <position position="88"/>
    </location>
    <ligand>
        <name>Mg(2+)</name>
        <dbReference type="ChEBI" id="CHEBI:18420"/>
        <label>1</label>
    </ligand>
</feature>
<dbReference type="OrthoDB" id="9785695at2"/>
<feature type="binding site" evidence="10">
    <location>
        <position position="90"/>
    </location>
    <ligand>
        <name>Mg(2+)</name>
        <dbReference type="ChEBI" id="CHEBI:18420"/>
        <label>2</label>
    </ligand>
</feature>
<dbReference type="GO" id="GO:0000103">
    <property type="term" value="P:sulfate assimilation"/>
    <property type="evidence" value="ECO:0007669"/>
    <property type="project" value="TreeGrafter"/>
</dbReference>
<evidence type="ECO:0000313" key="11">
    <source>
        <dbReference type="EMBL" id="PJG82357.1"/>
    </source>
</evidence>
<feature type="binding site" evidence="9">
    <location>
        <position position="215"/>
    </location>
    <ligand>
        <name>substrate</name>
    </ligand>
</feature>
<dbReference type="InterPro" id="IPR000760">
    <property type="entry name" value="Inositol_monophosphatase-like"/>
</dbReference>
<comment type="cofactor">
    <cofactor evidence="9 10">
        <name>Mg(2+)</name>
        <dbReference type="ChEBI" id="CHEBI:18420"/>
    </cofactor>
</comment>
<evidence type="ECO:0000256" key="2">
    <source>
        <dbReference type="ARBA" id="ARBA00005289"/>
    </source>
</evidence>
<feature type="binding site" evidence="9">
    <location>
        <position position="215"/>
    </location>
    <ligand>
        <name>Mg(2+)</name>
        <dbReference type="ChEBI" id="CHEBI:18420"/>
        <label>2</label>
    </ligand>
</feature>
<accession>A0A2M8RTZ3</accession>
<dbReference type="EC" id="3.1.3.7" evidence="9"/>
<dbReference type="GO" id="GO:0008441">
    <property type="term" value="F:3'(2'),5'-bisphosphate nucleotidase activity"/>
    <property type="evidence" value="ECO:0007669"/>
    <property type="project" value="UniProtKB-UniRule"/>
</dbReference>
<dbReference type="HAMAP" id="MF_02095">
    <property type="entry name" value="CysQ"/>
    <property type="match status" value="1"/>
</dbReference>
<dbReference type="Gene3D" id="3.40.190.80">
    <property type="match status" value="1"/>
</dbReference>
<keyword evidence="5 9" id="KW-0479">Metal-binding</keyword>
<evidence type="ECO:0000313" key="12">
    <source>
        <dbReference type="Proteomes" id="UP000230282"/>
    </source>
</evidence>
<keyword evidence="6 9" id="KW-0378">Hydrolase</keyword>
<protein>
    <recommendedName>
        <fullName evidence="9">3'(2'),5'-bisphosphate nucleotidase CysQ</fullName>
        <ecNumber evidence="9">3.1.3.7</ecNumber>
    </recommendedName>
    <alternativeName>
        <fullName evidence="9">3'(2'),5-bisphosphonucleoside 3'(2')-phosphohydrolase</fullName>
    </alternativeName>
    <alternativeName>
        <fullName evidence="9">3'-phosphoadenosine 5'-phosphate phosphatase</fullName>
        <shortName evidence="9">PAP phosphatase</shortName>
    </alternativeName>
</protein>
<keyword evidence="3 9" id="KW-1003">Cell membrane</keyword>
<comment type="function">
    <text evidence="9">Converts adenosine-3',5'-bisphosphate (PAP) to AMP.</text>
</comment>
<name>A0A2M8RTZ3_9PAST</name>
<dbReference type="Gene3D" id="3.30.540.10">
    <property type="entry name" value="Fructose-1,6-Bisphosphatase, subunit A, domain 1"/>
    <property type="match status" value="1"/>
</dbReference>
<keyword evidence="7 9" id="KW-0460">Magnesium</keyword>
<reference evidence="11 12" key="1">
    <citation type="submission" date="2017-11" db="EMBL/GenBank/DDBJ databases">
        <title>Reclassification of Bisgaard taxon 5 as Caviibacterium pharyngocola gen. nov., sp. nov.</title>
        <authorList>
            <person name="Christensen H."/>
        </authorList>
    </citation>
    <scope>NUCLEOTIDE SEQUENCE [LARGE SCALE GENOMIC DNA]</scope>
    <source>
        <strain evidence="11 12">7_3</strain>
    </source>
</reference>
<evidence type="ECO:0000256" key="9">
    <source>
        <dbReference type="HAMAP-Rule" id="MF_02095"/>
    </source>
</evidence>
<evidence type="ECO:0000256" key="3">
    <source>
        <dbReference type="ARBA" id="ARBA00022475"/>
    </source>
</evidence>
<keyword evidence="8 9" id="KW-0472">Membrane</keyword>
<dbReference type="Proteomes" id="UP000230282">
    <property type="component" value="Unassembled WGS sequence"/>
</dbReference>
<dbReference type="GO" id="GO:0046854">
    <property type="term" value="P:phosphatidylinositol phosphate biosynthetic process"/>
    <property type="evidence" value="ECO:0007669"/>
    <property type="project" value="InterPro"/>
</dbReference>
<dbReference type="InterPro" id="IPR020550">
    <property type="entry name" value="Inositol_monophosphatase_CS"/>
</dbReference>
<dbReference type="InterPro" id="IPR006240">
    <property type="entry name" value="CysQ"/>
</dbReference>
<dbReference type="GO" id="GO:0000287">
    <property type="term" value="F:magnesium ion binding"/>
    <property type="evidence" value="ECO:0007669"/>
    <property type="project" value="UniProtKB-UniRule"/>
</dbReference>
<dbReference type="RefSeq" id="WP_100297295.1">
    <property type="nucleotide sequence ID" value="NZ_PHGZ01000021.1"/>
</dbReference>
<dbReference type="InterPro" id="IPR050725">
    <property type="entry name" value="CysQ/Inositol_MonoPase"/>
</dbReference>
<dbReference type="InterPro" id="IPR020583">
    <property type="entry name" value="Inositol_monoP_metal-BS"/>
</dbReference>
<feature type="binding site" evidence="9">
    <location>
        <position position="90"/>
    </location>
    <ligand>
        <name>Mg(2+)</name>
        <dbReference type="ChEBI" id="CHEBI:18420"/>
        <label>1</label>
    </ligand>
</feature>
<proteinExistence type="inferred from homology"/>
<feature type="binding site" evidence="9">
    <location>
        <begin position="90"/>
        <end position="93"/>
    </location>
    <ligand>
        <name>substrate</name>
    </ligand>
</feature>
<dbReference type="PROSITE" id="PS00629">
    <property type="entry name" value="IMP_1"/>
    <property type="match status" value="1"/>
</dbReference>
<dbReference type="PANTHER" id="PTHR43028">
    <property type="entry name" value="3'(2'),5'-BISPHOSPHATE NUCLEOTIDASE 1"/>
    <property type="match status" value="1"/>
</dbReference>
<feature type="binding site" evidence="9">
    <location>
        <position position="68"/>
    </location>
    <ligand>
        <name>Mg(2+)</name>
        <dbReference type="ChEBI" id="CHEBI:18420"/>
        <label>1</label>
    </ligand>
</feature>
<feature type="binding site" evidence="9">
    <location>
        <position position="68"/>
    </location>
    <ligand>
        <name>substrate</name>
    </ligand>
</feature>